<comment type="subcellular location">
    <subcellularLocation>
        <location evidence="1">Cell membrane</location>
        <topology evidence="1">Multi-pass membrane protein</topology>
    </subcellularLocation>
</comment>
<name>A0A4V1RIT4_9HYPH</name>
<proteinExistence type="predicted"/>
<feature type="transmembrane region" description="Helical" evidence="7">
    <location>
        <begin position="332"/>
        <end position="354"/>
    </location>
</feature>
<organism evidence="8 9">
    <name type="scientific">Lichenibacterium ramalinae</name>
    <dbReference type="NCBI Taxonomy" id="2316527"/>
    <lineage>
        <taxon>Bacteria</taxon>
        <taxon>Pseudomonadati</taxon>
        <taxon>Pseudomonadota</taxon>
        <taxon>Alphaproteobacteria</taxon>
        <taxon>Hyphomicrobiales</taxon>
        <taxon>Lichenihabitantaceae</taxon>
        <taxon>Lichenibacterium</taxon>
    </lineage>
</organism>
<protein>
    <submittedName>
        <fullName evidence="8">MFS transporter</fullName>
    </submittedName>
</protein>
<feature type="transmembrane region" description="Helical" evidence="7">
    <location>
        <begin position="366"/>
        <end position="388"/>
    </location>
</feature>
<evidence type="ECO:0000256" key="1">
    <source>
        <dbReference type="ARBA" id="ARBA00004651"/>
    </source>
</evidence>
<dbReference type="AlphaFoldDB" id="A0A4V1RIT4"/>
<evidence type="ECO:0000313" key="8">
    <source>
        <dbReference type="EMBL" id="RYB05577.1"/>
    </source>
</evidence>
<evidence type="ECO:0000256" key="2">
    <source>
        <dbReference type="ARBA" id="ARBA00022448"/>
    </source>
</evidence>
<reference evidence="8 9" key="2">
    <citation type="submission" date="2019-02" db="EMBL/GenBank/DDBJ databases">
        <title>'Lichenibacterium ramalinii' gen. nov. sp. nov., 'Lichenibacterium minor' gen. nov. sp. nov.</title>
        <authorList>
            <person name="Pankratov T."/>
        </authorList>
    </citation>
    <scope>NUCLEOTIDE SEQUENCE [LARGE SCALE GENOMIC DNA]</scope>
    <source>
        <strain evidence="8 9">RmlP001</strain>
    </source>
</reference>
<dbReference type="GO" id="GO:0005886">
    <property type="term" value="C:plasma membrane"/>
    <property type="evidence" value="ECO:0007669"/>
    <property type="project" value="UniProtKB-SubCell"/>
</dbReference>
<feature type="transmembrane region" description="Helical" evidence="7">
    <location>
        <begin position="143"/>
        <end position="164"/>
    </location>
</feature>
<keyword evidence="6 7" id="KW-0472">Membrane</keyword>
<accession>A0A4V1RIT4</accession>
<feature type="transmembrane region" description="Helical" evidence="7">
    <location>
        <begin position="292"/>
        <end position="312"/>
    </location>
</feature>
<gene>
    <name evidence="8" type="ORF">D3272_08170</name>
</gene>
<evidence type="ECO:0000256" key="6">
    <source>
        <dbReference type="ARBA" id="ARBA00023136"/>
    </source>
</evidence>
<dbReference type="GO" id="GO:0022857">
    <property type="term" value="F:transmembrane transporter activity"/>
    <property type="evidence" value="ECO:0007669"/>
    <property type="project" value="InterPro"/>
</dbReference>
<feature type="transmembrane region" description="Helical" evidence="7">
    <location>
        <begin position="106"/>
        <end position="123"/>
    </location>
</feature>
<evidence type="ECO:0000256" key="7">
    <source>
        <dbReference type="SAM" id="Phobius"/>
    </source>
</evidence>
<keyword evidence="9" id="KW-1185">Reference proteome</keyword>
<feature type="transmembrane region" description="Helical" evidence="7">
    <location>
        <begin position="394"/>
        <end position="415"/>
    </location>
</feature>
<feature type="transmembrane region" description="Helical" evidence="7">
    <location>
        <begin position="260"/>
        <end position="280"/>
    </location>
</feature>
<evidence type="ECO:0000313" key="9">
    <source>
        <dbReference type="Proteomes" id="UP000289411"/>
    </source>
</evidence>
<dbReference type="InterPro" id="IPR011701">
    <property type="entry name" value="MFS"/>
</dbReference>
<dbReference type="OrthoDB" id="9803968at2"/>
<dbReference type="SUPFAM" id="SSF103473">
    <property type="entry name" value="MFS general substrate transporter"/>
    <property type="match status" value="1"/>
</dbReference>
<dbReference type="InterPro" id="IPR036259">
    <property type="entry name" value="MFS_trans_sf"/>
</dbReference>
<sequence length="440" mass="45900">MIFSLLATRRFAPLFWSQFFSAFNENLVRNMLAMIILFKVGAENAGPLVTLALAAFILPSLVLSGLGGQLADSNDKARVARWLKLAEVGVQGVAAAGYWYNSIVALYAALFLLGLIATLYTPIKYGILPDHLKREELTAGNALVEGAGFVAILLGLAAGGLTGLEGISRPMVVTELGVVAVLCLVSTWFIPAAPSSVPNLRIGRNLIGSTFALIGDLRRDRRMWVGGLGSSWFWLSGSVSLVLVPVVVKQRIGAGVEVETAISLFFAVGVGIGSLLAGWLSRGRIVLSHAAWSVAAMGVFLLDAGWSTGTAGAAHGTLSLPDFLRSASGLRLVFDLMGLACAGGLFSVPVFSAVQSWAAPERRARVVAGVGVLNAVFMIIGATATAALQAPWIAVPNPVLLVLLGAANLAAAVYFHRNLPDPAAAAADYDPTAAAVRPGE</sequence>
<feature type="transmembrane region" description="Helical" evidence="7">
    <location>
        <begin position="176"/>
        <end position="194"/>
    </location>
</feature>
<keyword evidence="2" id="KW-0813">Transport</keyword>
<evidence type="ECO:0000256" key="3">
    <source>
        <dbReference type="ARBA" id="ARBA00022475"/>
    </source>
</evidence>
<dbReference type="Pfam" id="PF07690">
    <property type="entry name" value="MFS_1"/>
    <property type="match status" value="1"/>
</dbReference>
<evidence type="ECO:0000256" key="4">
    <source>
        <dbReference type="ARBA" id="ARBA00022692"/>
    </source>
</evidence>
<dbReference type="PANTHER" id="PTHR43266">
    <property type="entry name" value="MACROLIDE-EFFLUX PROTEIN"/>
    <property type="match status" value="1"/>
</dbReference>
<keyword evidence="3" id="KW-1003">Cell membrane</keyword>
<reference evidence="8 9" key="1">
    <citation type="submission" date="2018-09" db="EMBL/GenBank/DDBJ databases">
        <authorList>
            <person name="Grouzdev D.S."/>
            <person name="Krutkina M.S."/>
        </authorList>
    </citation>
    <scope>NUCLEOTIDE SEQUENCE [LARGE SCALE GENOMIC DNA]</scope>
    <source>
        <strain evidence="8 9">RmlP001</strain>
    </source>
</reference>
<keyword evidence="5 7" id="KW-1133">Transmembrane helix</keyword>
<keyword evidence="4 7" id="KW-0812">Transmembrane</keyword>
<dbReference type="RefSeq" id="WP_129218681.1">
    <property type="nucleotide sequence ID" value="NZ_QYBC01000006.1"/>
</dbReference>
<feature type="transmembrane region" description="Helical" evidence="7">
    <location>
        <begin position="224"/>
        <end position="248"/>
    </location>
</feature>
<dbReference type="Proteomes" id="UP000289411">
    <property type="component" value="Unassembled WGS sequence"/>
</dbReference>
<comment type="caution">
    <text evidence="8">The sequence shown here is derived from an EMBL/GenBank/DDBJ whole genome shotgun (WGS) entry which is preliminary data.</text>
</comment>
<dbReference type="CDD" id="cd06173">
    <property type="entry name" value="MFS_MefA_like"/>
    <property type="match status" value="1"/>
</dbReference>
<dbReference type="EMBL" id="QYBC01000006">
    <property type="protein sequence ID" value="RYB05577.1"/>
    <property type="molecule type" value="Genomic_DNA"/>
</dbReference>
<dbReference type="PANTHER" id="PTHR43266:SF2">
    <property type="entry name" value="MAJOR FACILITATOR SUPERFAMILY (MFS) PROFILE DOMAIN-CONTAINING PROTEIN"/>
    <property type="match status" value="1"/>
</dbReference>
<evidence type="ECO:0000256" key="5">
    <source>
        <dbReference type="ARBA" id="ARBA00022989"/>
    </source>
</evidence>
<dbReference type="Gene3D" id="1.20.1250.20">
    <property type="entry name" value="MFS general substrate transporter like domains"/>
    <property type="match status" value="1"/>
</dbReference>